<feature type="region of interest" description="Disordered" evidence="5">
    <location>
        <begin position="178"/>
        <end position="208"/>
    </location>
</feature>
<dbReference type="AlphaFoldDB" id="A0A0F4Z578"/>
<evidence type="ECO:0000256" key="2">
    <source>
        <dbReference type="ARBA" id="ARBA00023136"/>
    </source>
</evidence>
<gene>
    <name evidence="6" type="ORF">T310_0732</name>
</gene>
<accession>A0A0F4Z578</accession>
<keyword evidence="2" id="KW-0472">Membrane</keyword>
<dbReference type="EMBL" id="LASV01000030">
    <property type="protein sequence ID" value="KKA25236.1"/>
    <property type="molecule type" value="Genomic_DNA"/>
</dbReference>
<proteinExistence type="predicted"/>
<dbReference type="OrthoDB" id="3636394at2759"/>
<evidence type="ECO:0000256" key="1">
    <source>
        <dbReference type="ARBA" id="ARBA00022593"/>
    </source>
</evidence>
<dbReference type="PANTHER" id="PTHR12652:SF23">
    <property type="entry name" value="MICROBODY (PEROXISOME) PROLIFERATION PROTEIN PEROXIN 11B (EUROFUNG)"/>
    <property type="match status" value="1"/>
</dbReference>
<evidence type="ECO:0000313" key="6">
    <source>
        <dbReference type="EMBL" id="KKA25236.1"/>
    </source>
</evidence>
<protein>
    <submittedName>
        <fullName evidence="6">PEX11 domain protein</fullName>
    </submittedName>
</protein>
<name>A0A0F4Z578_RASE3</name>
<keyword evidence="1" id="KW-0962">Peroxisome biogenesis</keyword>
<dbReference type="Proteomes" id="UP000053958">
    <property type="component" value="Unassembled WGS sequence"/>
</dbReference>
<evidence type="ECO:0000256" key="5">
    <source>
        <dbReference type="SAM" id="MobiDB-lite"/>
    </source>
</evidence>
<comment type="caution">
    <text evidence="6">The sequence shown here is derived from an EMBL/GenBank/DDBJ whole genome shotgun (WGS) entry which is preliminary data.</text>
</comment>
<dbReference type="InterPro" id="IPR008733">
    <property type="entry name" value="PEX11"/>
</dbReference>
<dbReference type="GeneID" id="25312786"/>
<evidence type="ECO:0000313" key="7">
    <source>
        <dbReference type="Proteomes" id="UP000053958"/>
    </source>
</evidence>
<dbReference type="GO" id="GO:0016559">
    <property type="term" value="P:peroxisome fission"/>
    <property type="evidence" value="ECO:0007669"/>
    <property type="project" value="InterPro"/>
</dbReference>
<comment type="subcellular location">
    <subcellularLocation>
        <location evidence="4">Peroxisome membrane</location>
    </subcellularLocation>
</comment>
<evidence type="ECO:0000256" key="4">
    <source>
        <dbReference type="ARBA" id="ARBA00046271"/>
    </source>
</evidence>
<reference evidence="6 7" key="1">
    <citation type="submission" date="2015-04" db="EMBL/GenBank/DDBJ databases">
        <authorList>
            <person name="Heijne W.H."/>
            <person name="Fedorova N.D."/>
            <person name="Nierman W.C."/>
            <person name="Vollebregt A.W."/>
            <person name="Zhao Z."/>
            <person name="Wu L."/>
            <person name="Kumar M."/>
            <person name="Stam H."/>
            <person name="van den Berg M.A."/>
            <person name="Pel H.J."/>
        </authorList>
    </citation>
    <scope>NUCLEOTIDE SEQUENCE [LARGE SCALE GENOMIC DNA]</scope>
    <source>
        <strain evidence="6 7">CBS 393.64</strain>
    </source>
</reference>
<dbReference type="STRING" id="1408163.A0A0F4Z578"/>
<sequence>MTVSPPPPRPSTTPPPLWKQFSNFTNNSPAGLEKLLRLLQALAQIVSEVSMSSSPALAVQCAVAKTQLALARRYFRFFKFIDSFEHAFAALSPASASSSSSSNDSGSGFIWRSVEAGKWSCLGLYFLLEDLTILDAMGIWSTTWSRDVFVSANQFWFYALTLSLIGSIWTLISSPVPESESEKKKKGSEPPSAEKDEKTPNTLARKHTPDRTPLLKRIVVDGCDLLIPGSFVGWIGATPTQVGVAMVVSTVVAAQDIWVTAQQ</sequence>
<dbReference type="Pfam" id="PF05648">
    <property type="entry name" value="PEX11"/>
    <property type="match status" value="1"/>
</dbReference>
<keyword evidence="7" id="KW-1185">Reference proteome</keyword>
<dbReference type="PANTHER" id="PTHR12652">
    <property type="entry name" value="PEROXISOMAL BIOGENESIS FACTOR 11"/>
    <property type="match status" value="1"/>
</dbReference>
<dbReference type="RefSeq" id="XP_013331848.1">
    <property type="nucleotide sequence ID" value="XM_013476394.1"/>
</dbReference>
<keyword evidence="3" id="KW-0576">Peroxisome</keyword>
<evidence type="ECO:0000256" key="3">
    <source>
        <dbReference type="ARBA" id="ARBA00023140"/>
    </source>
</evidence>
<organism evidence="6 7">
    <name type="scientific">Rasamsonia emersonii (strain ATCC 16479 / CBS 393.64 / IMI 116815)</name>
    <dbReference type="NCBI Taxonomy" id="1408163"/>
    <lineage>
        <taxon>Eukaryota</taxon>
        <taxon>Fungi</taxon>
        <taxon>Dikarya</taxon>
        <taxon>Ascomycota</taxon>
        <taxon>Pezizomycotina</taxon>
        <taxon>Eurotiomycetes</taxon>
        <taxon>Eurotiomycetidae</taxon>
        <taxon>Eurotiales</taxon>
        <taxon>Trichocomaceae</taxon>
        <taxon>Rasamsonia</taxon>
    </lineage>
</organism>
<dbReference type="GO" id="GO:0005778">
    <property type="term" value="C:peroxisomal membrane"/>
    <property type="evidence" value="ECO:0007669"/>
    <property type="project" value="UniProtKB-SubCell"/>
</dbReference>